<accession>A0A5E6WKW0</accession>
<organism evidence="5 6">
    <name type="scientific">Pseudomonas fluorescens</name>
    <dbReference type="NCBI Taxonomy" id="294"/>
    <lineage>
        <taxon>Bacteria</taxon>
        <taxon>Pseudomonadati</taxon>
        <taxon>Pseudomonadota</taxon>
        <taxon>Gammaproteobacteria</taxon>
        <taxon>Pseudomonadales</taxon>
        <taxon>Pseudomonadaceae</taxon>
        <taxon>Pseudomonas</taxon>
    </lineage>
</organism>
<dbReference type="InterPro" id="IPR015590">
    <property type="entry name" value="Aldehyde_DH_dom"/>
</dbReference>
<evidence type="ECO:0000256" key="1">
    <source>
        <dbReference type="ARBA" id="ARBA00023002"/>
    </source>
</evidence>
<feature type="domain" description="Aldehyde dehydrogenase" evidence="4">
    <location>
        <begin position="6"/>
        <end position="463"/>
    </location>
</feature>
<dbReference type="Pfam" id="PF00171">
    <property type="entry name" value="Aldedh"/>
    <property type="match status" value="1"/>
</dbReference>
<evidence type="ECO:0000256" key="3">
    <source>
        <dbReference type="RuleBase" id="RU003345"/>
    </source>
</evidence>
<dbReference type="Gene3D" id="3.40.309.10">
    <property type="entry name" value="Aldehyde Dehydrogenase, Chain A, domain 2"/>
    <property type="match status" value="1"/>
</dbReference>
<protein>
    <submittedName>
        <fullName evidence="5">Lactaldehyde dehydrogenase</fullName>
        <ecNumber evidence="5">1.2.1.22</ecNumber>
    </submittedName>
</protein>
<dbReference type="PROSITE" id="PS00687">
    <property type="entry name" value="ALDEHYDE_DEHYDR_GLU"/>
    <property type="match status" value="1"/>
</dbReference>
<dbReference type="AlphaFoldDB" id="A0A5E6WKW0"/>
<sequence>MTTSTPQPIPVRNPRTGAFDFEIQPPSATKLDAICVSLRTAQVQWDAAGVEHRARVLLAWADAMEARKIELIAAEQLDTGRFKIAEMMVGATIGNIRSWASRAPKLLEAQHREGMSSAWGNVAFESQLRPFSLLGVISPWNQPIFLATVDAIPALLAGCSVVVKCSEYAPRFSAPLMDAVRSVPELADVFTFIQGAGETGQALIERVDAICFTGSVPTGRKVAEACARRFIPSYLELGGKDAVIVTQTADLERAVQGVLRGGVYATGQVCHAIERVYVQRELYPSFVNRLVDAASAIKLAYPGDANGHIGPFIMAQQAAIADAQLDDAVTKGARILIGGKSEVRGGGIYMPATVLVDVNHDMDIMVEETFAPVIPVMPYDEEAEAVFLANDSKFGLSGAVIAGSVDEARRIALQIDAGGISLQDTTLTGAIINDAEKSSFKLSGLGESRMGPSAIMRYFRRKVLMTNTTEPVLMSSWAESKFSDGDVA</sequence>
<dbReference type="GO" id="GO:0008911">
    <property type="term" value="F:lactaldehyde dehydrogenase (NAD+) activity"/>
    <property type="evidence" value="ECO:0007669"/>
    <property type="project" value="UniProtKB-EC"/>
</dbReference>
<dbReference type="InterPro" id="IPR016163">
    <property type="entry name" value="Ald_DH_C"/>
</dbReference>
<feature type="active site" evidence="2">
    <location>
        <position position="236"/>
    </location>
</feature>
<proteinExistence type="inferred from homology"/>
<reference evidence="5 6" key="1">
    <citation type="submission" date="2019-09" db="EMBL/GenBank/DDBJ databases">
        <authorList>
            <person name="Chandra G."/>
            <person name="Truman W A."/>
        </authorList>
    </citation>
    <scope>NUCLEOTIDE SEQUENCE [LARGE SCALE GENOMIC DNA]</scope>
    <source>
        <strain evidence="5">PS673</strain>
    </source>
</reference>
<evidence type="ECO:0000259" key="4">
    <source>
        <dbReference type="Pfam" id="PF00171"/>
    </source>
</evidence>
<comment type="similarity">
    <text evidence="3">Belongs to the aldehyde dehydrogenase family.</text>
</comment>
<name>A0A5E6WKW0_PSEFL</name>
<dbReference type="InterPro" id="IPR029510">
    <property type="entry name" value="Ald_DH_CS_GLU"/>
</dbReference>
<keyword evidence="1 3" id="KW-0560">Oxidoreductase</keyword>
<gene>
    <name evidence="5" type="primary">aldA_2</name>
    <name evidence="5" type="ORF">PS673_04727</name>
</gene>
<evidence type="ECO:0000256" key="2">
    <source>
        <dbReference type="PROSITE-ProRule" id="PRU10007"/>
    </source>
</evidence>
<evidence type="ECO:0000313" key="5">
    <source>
        <dbReference type="EMBL" id="VVN29323.1"/>
    </source>
</evidence>
<dbReference type="RefSeq" id="WP_154947702.1">
    <property type="nucleotide sequence ID" value="NZ_CABVHB010000053.1"/>
</dbReference>
<dbReference type="EC" id="1.2.1.22" evidence="5"/>
<dbReference type="Gene3D" id="3.40.605.10">
    <property type="entry name" value="Aldehyde Dehydrogenase, Chain A, domain 1"/>
    <property type="match status" value="1"/>
</dbReference>
<dbReference type="EMBL" id="CABVHB010000053">
    <property type="protein sequence ID" value="VVN29323.1"/>
    <property type="molecule type" value="Genomic_DNA"/>
</dbReference>
<evidence type="ECO:0000313" key="6">
    <source>
        <dbReference type="Proteomes" id="UP000344274"/>
    </source>
</evidence>
<dbReference type="InterPro" id="IPR016161">
    <property type="entry name" value="Ald_DH/histidinol_DH"/>
</dbReference>
<dbReference type="PANTHER" id="PTHR11699">
    <property type="entry name" value="ALDEHYDE DEHYDROGENASE-RELATED"/>
    <property type="match status" value="1"/>
</dbReference>
<dbReference type="Proteomes" id="UP000344274">
    <property type="component" value="Unassembled WGS sequence"/>
</dbReference>
<dbReference type="SUPFAM" id="SSF53720">
    <property type="entry name" value="ALDH-like"/>
    <property type="match status" value="1"/>
</dbReference>
<dbReference type="InterPro" id="IPR016162">
    <property type="entry name" value="Ald_DH_N"/>
</dbReference>